<organism evidence="2 3">
    <name type="scientific">Tremella mesenterica</name>
    <name type="common">Jelly fungus</name>
    <dbReference type="NCBI Taxonomy" id="5217"/>
    <lineage>
        <taxon>Eukaryota</taxon>
        <taxon>Fungi</taxon>
        <taxon>Dikarya</taxon>
        <taxon>Basidiomycota</taxon>
        <taxon>Agaricomycotina</taxon>
        <taxon>Tremellomycetes</taxon>
        <taxon>Tremellales</taxon>
        <taxon>Tremellaceae</taxon>
        <taxon>Tremella</taxon>
    </lineage>
</organism>
<dbReference type="VEuPathDB" id="FungiDB:TREMEDRAFT_58562"/>
<feature type="region of interest" description="Disordered" evidence="1">
    <location>
        <begin position="242"/>
        <end position="293"/>
    </location>
</feature>
<sequence length="309" mass="29618">MTSIKDHTTVPKNGVDQGEHGAGIGLSGGHGIVGSKNTQSGIAAAEEREGFNHGLGGEHASGGIPKNLPGGAGGYGHGATVSGAYEGGGTGNALTGQSQAHTTGAGVGAEAAYATPTPIADKFTHTSSKTTQTTGQTVIGEGINLPPAGVRGADLGAPLTGGGYGGVTREGIDPSTAQGPGYGKGFDNGVGPAGGAGGHYGSTGGVGQGVSDEYKSGGHGKAGLAGAAVGVGAAGGAYGATKGADADGRGGTAGVEPVNRYGSGEDSYKQGAPLSDPDALDTGGPHSLVYKESEGKYVHRRELDGVDGL</sequence>
<dbReference type="STRING" id="5217.A0A4Q1BPE3"/>
<feature type="region of interest" description="Disordered" evidence="1">
    <location>
        <begin position="1"/>
        <end position="37"/>
    </location>
</feature>
<evidence type="ECO:0000313" key="2">
    <source>
        <dbReference type="EMBL" id="RXK39765.1"/>
    </source>
</evidence>
<feature type="compositionally biased region" description="Low complexity" evidence="1">
    <location>
        <begin position="125"/>
        <end position="137"/>
    </location>
</feature>
<comment type="caution">
    <text evidence="2">The sequence shown here is derived from an EMBL/GenBank/DDBJ whole genome shotgun (WGS) entry which is preliminary data.</text>
</comment>
<dbReference type="Proteomes" id="UP000289152">
    <property type="component" value="Unassembled WGS sequence"/>
</dbReference>
<dbReference type="EMBL" id="SDIL01000027">
    <property type="protein sequence ID" value="RXK39765.1"/>
    <property type="molecule type" value="Genomic_DNA"/>
</dbReference>
<feature type="compositionally biased region" description="Gly residues" evidence="1">
    <location>
        <begin position="20"/>
        <end position="32"/>
    </location>
</feature>
<keyword evidence="3" id="KW-1185">Reference proteome</keyword>
<reference evidence="2 3" key="1">
    <citation type="submission" date="2016-06" db="EMBL/GenBank/DDBJ databases">
        <title>Evolution of pathogenesis and genome organization in the Tremellales.</title>
        <authorList>
            <person name="Cuomo C."/>
            <person name="Litvintseva A."/>
            <person name="Heitman J."/>
            <person name="Chen Y."/>
            <person name="Sun S."/>
            <person name="Springer D."/>
            <person name="Dromer F."/>
            <person name="Young S."/>
            <person name="Zeng Q."/>
            <person name="Chapman S."/>
            <person name="Gujja S."/>
            <person name="Saif S."/>
            <person name="Birren B."/>
        </authorList>
    </citation>
    <scope>NUCLEOTIDE SEQUENCE [LARGE SCALE GENOMIC DNA]</scope>
    <source>
        <strain evidence="2 3">ATCC 28783</strain>
    </source>
</reference>
<feature type="compositionally biased region" description="Gly residues" evidence="1">
    <location>
        <begin position="180"/>
        <end position="197"/>
    </location>
</feature>
<proteinExistence type="predicted"/>
<evidence type="ECO:0000256" key="1">
    <source>
        <dbReference type="SAM" id="MobiDB-lite"/>
    </source>
</evidence>
<protein>
    <submittedName>
        <fullName evidence="2">Uncharacterized protein</fullName>
    </submittedName>
</protein>
<dbReference type="AlphaFoldDB" id="A0A4Q1BPE3"/>
<dbReference type="InParanoid" id="A0A4Q1BPE3"/>
<feature type="compositionally biased region" description="Gly residues" evidence="1">
    <location>
        <begin position="159"/>
        <end position="168"/>
    </location>
</feature>
<dbReference type="OrthoDB" id="2564890at2759"/>
<evidence type="ECO:0000313" key="3">
    <source>
        <dbReference type="Proteomes" id="UP000289152"/>
    </source>
</evidence>
<accession>A0A4Q1BPE3</accession>
<name>A0A4Q1BPE3_TREME</name>
<feature type="region of interest" description="Disordered" evidence="1">
    <location>
        <begin position="121"/>
        <end position="197"/>
    </location>
</feature>
<gene>
    <name evidence="2" type="ORF">M231_02958</name>
</gene>